<evidence type="ECO:0000313" key="1">
    <source>
        <dbReference type="EMBL" id="WTW63234.1"/>
    </source>
</evidence>
<reference evidence="1" key="1">
    <citation type="submission" date="2022-10" db="EMBL/GenBank/DDBJ databases">
        <title>The complete genomes of actinobacterial strains from the NBC collection.</title>
        <authorList>
            <person name="Joergensen T.S."/>
            <person name="Alvarez Arevalo M."/>
            <person name="Sterndorff E.B."/>
            <person name="Faurdal D."/>
            <person name="Vuksanovic O."/>
            <person name="Mourched A.-S."/>
            <person name="Charusanti P."/>
            <person name="Shaw S."/>
            <person name="Blin K."/>
            <person name="Weber T."/>
        </authorList>
    </citation>
    <scope>NUCLEOTIDE SEQUENCE</scope>
    <source>
        <strain evidence="1">NBC_00003</strain>
    </source>
</reference>
<sequence length="365" mass="40287">MTITDNPASIVAVPDLWKAAHQEDRGRARSRQRLLGPSSIGLCRRRAGYEFHGTWPTDLEDNKHAAILGTWAHEPILRVLAEKHGAFTEIEVRGEQVIGHVDAYWPPAELASTLKAPKPTSGYTTPYGVVEDVKTKAVYALKSIERTGPREHELFQVHLYANMLRTGCLVEHPCLPVGQPLPVDVVRLRYVGRDFGDEFIHQQAYDEAITKDALAWADEVFNSSDPEHLPRDLDGPKLSSICHNCDWRTACWQLDSLPEGRAPQTILAQDHDSLVQTLKDYADAADIASPAKKTMAKARKVLDAAQAGIYGGFQLGWSGGNPRPAQPDAEAMVKILQNLRIDVPLLPGGRTNRTISVSRVTSDDS</sequence>
<dbReference type="EMBL" id="CP108318">
    <property type="protein sequence ID" value="WTW63234.1"/>
    <property type="molecule type" value="Genomic_DNA"/>
</dbReference>
<accession>A0AAU2V7V5</accession>
<dbReference type="InterPro" id="IPR011604">
    <property type="entry name" value="PDDEXK-like_dom_sf"/>
</dbReference>
<name>A0AAU2V7V5_9ACTN</name>
<dbReference type="AlphaFoldDB" id="A0AAU2V7V5"/>
<dbReference type="Gene3D" id="3.90.320.10">
    <property type="match status" value="1"/>
</dbReference>
<protein>
    <recommendedName>
        <fullName evidence="2">PD-(D/E)XK endonuclease-like domain-containing protein</fullName>
    </recommendedName>
</protein>
<evidence type="ECO:0008006" key="2">
    <source>
        <dbReference type="Google" id="ProtNLM"/>
    </source>
</evidence>
<proteinExistence type="predicted"/>
<gene>
    <name evidence="1" type="ORF">OG549_22690</name>
</gene>
<organism evidence="1">
    <name type="scientific">Streptomyces sp. NBC_00003</name>
    <dbReference type="NCBI Taxonomy" id="2903608"/>
    <lineage>
        <taxon>Bacteria</taxon>
        <taxon>Bacillati</taxon>
        <taxon>Actinomycetota</taxon>
        <taxon>Actinomycetes</taxon>
        <taxon>Kitasatosporales</taxon>
        <taxon>Streptomycetaceae</taxon>
        <taxon>Streptomyces</taxon>
    </lineage>
</organism>